<sequence>MKILKQTAKKLGYLSLLVPALHFGGALACTSIALKAEDGAVVYGRTMEWGAFDLNSRVAIIPRGYEFQGTTPEGLNGLKWNAKYGTVALDALEKDWMTDGMNEKGLVVGVLYQPGFAEYHDYEPEQSDKTLRAVELANYVLTSFATVEEVKEGLQDIRVVGIEEAAFGGVAPIHLTVIDPSGKAIVVEYLEGELKIFDNPLRVLTNSPSFDWHMTNLRNYIGLTPEAHPAKALTKGEAEVDLTPIGAGSGFIGLPGDFTPPSRFIRATAYTQTSRKLKNGEEALYEVFRIMDNFNLPLGAAEGPGVNPELLKGMRSSTIWTSAADSKNLKYYYHTQNNRQVRMVDLNQIDFSKNPDAIRHVEMDKSRKQNIENVTPSDVGRS</sequence>
<dbReference type="EMBL" id="JBGOOS010000019">
    <property type="protein sequence ID" value="MEZ8209855.1"/>
    <property type="molecule type" value="Genomic_DNA"/>
</dbReference>
<dbReference type="CDD" id="cd00542">
    <property type="entry name" value="Ntn_PVA"/>
    <property type="match status" value="1"/>
</dbReference>
<dbReference type="SUPFAM" id="SSF56235">
    <property type="entry name" value="N-terminal nucleophile aminohydrolases (Ntn hydrolases)"/>
    <property type="match status" value="1"/>
</dbReference>
<keyword evidence="2 5" id="KW-0378">Hydrolase</keyword>
<evidence type="ECO:0000256" key="2">
    <source>
        <dbReference type="ARBA" id="ARBA00022801"/>
    </source>
</evidence>
<protein>
    <submittedName>
        <fullName evidence="5">Linear amide C-N hydrolase</fullName>
    </submittedName>
</protein>
<evidence type="ECO:0000313" key="5">
    <source>
        <dbReference type="EMBL" id="MEZ8209855.1"/>
    </source>
</evidence>
<dbReference type="InterPro" id="IPR029132">
    <property type="entry name" value="CBAH/NAAA_C"/>
</dbReference>
<dbReference type="Pfam" id="PF02275">
    <property type="entry name" value="CBAH"/>
    <property type="match status" value="1"/>
</dbReference>
<evidence type="ECO:0000256" key="3">
    <source>
        <dbReference type="SAM" id="SignalP"/>
    </source>
</evidence>
<dbReference type="RefSeq" id="WP_371719280.1">
    <property type="nucleotide sequence ID" value="NZ_JBGOOF010000020.1"/>
</dbReference>
<evidence type="ECO:0000259" key="4">
    <source>
        <dbReference type="Pfam" id="PF02275"/>
    </source>
</evidence>
<gene>
    <name evidence="5" type="ORF">ACED39_13805</name>
</gene>
<accession>A0ABV4MJX8</accession>
<feature type="chain" id="PRO_5045533054" evidence="3">
    <location>
        <begin position="29"/>
        <end position="382"/>
    </location>
</feature>
<dbReference type="InterPro" id="IPR052193">
    <property type="entry name" value="Peptidase_C59"/>
</dbReference>
<dbReference type="GO" id="GO:0016787">
    <property type="term" value="F:hydrolase activity"/>
    <property type="evidence" value="ECO:0007669"/>
    <property type="project" value="UniProtKB-KW"/>
</dbReference>
<reference evidence="5 6" key="1">
    <citation type="submission" date="2024-06" db="EMBL/GenBank/DDBJ databases">
        <authorList>
            <person name="Steensen K."/>
            <person name="Seneca J."/>
            <person name="Bartlau N."/>
            <person name="Yu A.X."/>
            <person name="Polz M.F."/>
        </authorList>
    </citation>
    <scope>NUCLEOTIDE SEQUENCE [LARGE SCALE GENOMIC DNA]</scope>
    <source>
        <strain evidence="5 6">1F146</strain>
    </source>
</reference>
<keyword evidence="6" id="KW-1185">Reference proteome</keyword>
<dbReference type="Proteomes" id="UP001569151">
    <property type="component" value="Unassembled WGS sequence"/>
</dbReference>
<evidence type="ECO:0000256" key="1">
    <source>
        <dbReference type="ARBA" id="ARBA00006625"/>
    </source>
</evidence>
<proteinExistence type="inferred from homology"/>
<evidence type="ECO:0000313" key="6">
    <source>
        <dbReference type="Proteomes" id="UP001569151"/>
    </source>
</evidence>
<feature type="signal peptide" evidence="3">
    <location>
        <begin position="1"/>
        <end position="28"/>
    </location>
</feature>
<keyword evidence="3" id="KW-0732">Signal</keyword>
<dbReference type="Gene3D" id="3.60.60.10">
    <property type="entry name" value="Penicillin V Acylase, Chain A"/>
    <property type="match status" value="1"/>
</dbReference>
<organism evidence="5 6">
    <name type="scientific">Vibrio bivalvicida</name>
    <dbReference type="NCBI Taxonomy" id="1276888"/>
    <lineage>
        <taxon>Bacteria</taxon>
        <taxon>Pseudomonadati</taxon>
        <taxon>Pseudomonadota</taxon>
        <taxon>Gammaproteobacteria</taxon>
        <taxon>Vibrionales</taxon>
        <taxon>Vibrionaceae</taxon>
        <taxon>Vibrio</taxon>
        <taxon>Vibrio oreintalis group</taxon>
    </lineage>
</organism>
<comment type="similarity">
    <text evidence="1">Belongs to the peptidase C59 family.</text>
</comment>
<comment type="caution">
    <text evidence="5">The sequence shown here is derived from an EMBL/GenBank/DDBJ whole genome shotgun (WGS) entry which is preliminary data.</text>
</comment>
<dbReference type="PANTHER" id="PTHR35527:SF2">
    <property type="entry name" value="HYDROLASE"/>
    <property type="match status" value="1"/>
</dbReference>
<feature type="domain" description="Choloylglycine hydrolase/NAAA C-terminal" evidence="4">
    <location>
        <begin position="29"/>
        <end position="351"/>
    </location>
</feature>
<dbReference type="PANTHER" id="PTHR35527">
    <property type="entry name" value="CHOLOYLGLYCINE HYDROLASE"/>
    <property type="match status" value="1"/>
</dbReference>
<dbReference type="PROSITE" id="PS51257">
    <property type="entry name" value="PROKAR_LIPOPROTEIN"/>
    <property type="match status" value="1"/>
</dbReference>
<name>A0ABV4MJX8_9VIBR</name>
<dbReference type="InterPro" id="IPR029055">
    <property type="entry name" value="Ntn_hydrolases_N"/>
</dbReference>